<dbReference type="OrthoDB" id="9785673at2"/>
<accession>A0A542ECW2</accession>
<proteinExistence type="inferred from homology"/>
<dbReference type="InterPro" id="IPR029028">
    <property type="entry name" value="Alpha/beta_knot_MTases"/>
</dbReference>
<dbReference type="CDD" id="cd18104">
    <property type="entry name" value="SpoU-like_RNA-MTase"/>
    <property type="match status" value="1"/>
</dbReference>
<dbReference type="EMBL" id="VFMO01000001">
    <property type="protein sequence ID" value="TQJ13168.1"/>
    <property type="molecule type" value="Genomic_DNA"/>
</dbReference>
<dbReference type="SUPFAM" id="SSF75217">
    <property type="entry name" value="alpha/beta knot"/>
    <property type="match status" value="1"/>
</dbReference>
<dbReference type="GO" id="GO:0006396">
    <property type="term" value="P:RNA processing"/>
    <property type="evidence" value="ECO:0007669"/>
    <property type="project" value="InterPro"/>
</dbReference>
<dbReference type="InterPro" id="IPR029064">
    <property type="entry name" value="Ribosomal_eL30-like_sf"/>
</dbReference>
<keyword evidence="3 6" id="KW-0808">Transferase</keyword>
<reference evidence="6 7" key="1">
    <citation type="submission" date="2019-06" db="EMBL/GenBank/DDBJ databases">
        <title>Sequencing the genomes of 1000 actinobacteria strains.</title>
        <authorList>
            <person name="Klenk H.-P."/>
        </authorList>
    </citation>
    <scope>NUCLEOTIDE SEQUENCE [LARGE SCALE GENOMIC DNA]</scope>
    <source>
        <strain evidence="6 7">DSM 19828</strain>
    </source>
</reference>
<evidence type="ECO:0000313" key="6">
    <source>
        <dbReference type="EMBL" id="TQJ13168.1"/>
    </source>
</evidence>
<protein>
    <submittedName>
        <fullName evidence="6">TrmH family RNA methyltransferase</fullName>
    </submittedName>
</protein>
<evidence type="ECO:0000256" key="2">
    <source>
        <dbReference type="ARBA" id="ARBA00022603"/>
    </source>
</evidence>
<gene>
    <name evidence="6" type="ORF">FB459_0568</name>
</gene>
<dbReference type="GO" id="GO:0032259">
    <property type="term" value="P:methylation"/>
    <property type="evidence" value="ECO:0007669"/>
    <property type="project" value="UniProtKB-KW"/>
</dbReference>
<dbReference type="InterPro" id="IPR001537">
    <property type="entry name" value="SpoU_MeTrfase"/>
</dbReference>
<dbReference type="Pfam" id="PF00588">
    <property type="entry name" value="SpoU_methylase"/>
    <property type="match status" value="1"/>
</dbReference>
<dbReference type="GO" id="GO:0003723">
    <property type="term" value="F:RNA binding"/>
    <property type="evidence" value="ECO:0007669"/>
    <property type="project" value="InterPro"/>
</dbReference>
<keyword evidence="2 6" id="KW-0489">Methyltransferase</keyword>
<sequence>MAELTITSAANPRLKQLISLRRRRTREELGLTLLEGYDELVLALEAGVRLRTLYFCPELMLDADVQQQVVDEERDNGVEVVRLARQAFEKVAYREGADGFLAVAPSVRHGLDQLDLPADPLVLVAEGVEKPGNLGAMLRTADAAGVDAVIAADPVTDWGNPNVVRGSKGTVFSVPVASASTDEALNYLHRNGIHLLAATPDTELLHTDADLTGPVAIAVGTEKYGLSDEVLERADARIRIPMVGRANSLNVSTSAAIVLYEAVRQRARR</sequence>
<feature type="domain" description="MRM3-like substrate binding" evidence="5">
    <location>
        <begin position="11"/>
        <end position="102"/>
    </location>
</feature>
<dbReference type="PANTHER" id="PTHR43191:SF2">
    <property type="entry name" value="RRNA METHYLTRANSFERASE 3, MITOCHONDRIAL"/>
    <property type="match status" value="1"/>
</dbReference>
<dbReference type="AlphaFoldDB" id="A0A542ECW2"/>
<dbReference type="Gene3D" id="3.40.1280.10">
    <property type="match status" value="1"/>
</dbReference>
<evidence type="ECO:0000256" key="3">
    <source>
        <dbReference type="ARBA" id="ARBA00022679"/>
    </source>
</evidence>
<evidence type="ECO:0000313" key="7">
    <source>
        <dbReference type="Proteomes" id="UP000320806"/>
    </source>
</evidence>
<keyword evidence="7" id="KW-1185">Reference proteome</keyword>
<evidence type="ECO:0000259" key="5">
    <source>
        <dbReference type="Pfam" id="PF22435"/>
    </source>
</evidence>
<dbReference type="Gene3D" id="3.30.1330.30">
    <property type="match status" value="1"/>
</dbReference>
<dbReference type="InterPro" id="IPR051259">
    <property type="entry name" value="rRNA_Methyltransferase"/>
</dbReference>
<dbReference type="SUPFAM" id="SSF55315">
    <property type="entry name" value="L30e-like"/>
    <property type="match status" value="1"/>
</dbReference>
<evidence type="ECO:0000256" key="1">
    <source>
        <dbReference type="ARBA" id="ARBA00007228"/>
    </source>
</evidence>
<dbReference type="GO" id="GO:0008173">
    <property type="term" value="F:RNA methyltransferase activity"/>
    <property type="evidence" value="ECO:0007669"/>
    <property type="project" value="InterPro"/>
</dbReference>
<name>A0A542ECW2_9MICO</name>
<dbReference type="InterPro" id="IPR053888">
    <property type="entry name" value="MRM3-like_sub_bind"/>
</dbReference>
<dbReference type="PANTHER" id="PTHR43191">
    <property type="entry name" value="RRNA METHYLTRANSFERASE 3"/>
    <property type="match status" value="1"/>
</dbReference>
<dbReference type="RefSeq" id="WP_129624412.1">
    <property type="nucleotide sequence ID" value="NZ_BAABCI010000015.1"/>
</dbReference>
<comment type="similarity">
    <text evidence="1">Belongs to the class IV-like SAM-binding methyltransferase superfamily. RNA methyltransferase TrmH family.</text>
</comment>
<dbReference type="InterPro" id="IPR029026">
    <property type="entry name" value="tRNA_m1G_MTases_N"/>
</dbReference>
<feature type="domain" description="tRNA/rRNA methyltransferase SpoU type" evidence="4">
    <location>
        <begin position="121"/>
        <end position="260"/>
    </location>
</feature>
<dbReference type="Pfam" id="PF22435">
    <property type="entry name" value="MRM3-like_sub_bind"/>
    <property type="match status" value="1"/>
</dbReference>
<organism evidence="6 7">
    <name type="scientific">Yimella lutea</name>
    <dbReference type="NCBI Taxonomy" id="587872"/>
    <lineage>
        <taxon>Bacteria</taxon>
        <taxon>Bacillati</taxon>
        <taxon>Actinomycetota</taxon>
        <taxon>Actinomycetes</taxon>
        <taxon>Micrococcales</taxon>
        <taxon>Dermacoccaceae</taxon>
        <taxon>Yimella</taxon>
    </lineage>
</organism>
<evidence type="ECO:0000259" key="4">
    <source>
        <dbReference type="Pfam" id="PF00588"/>
    </source>
</evidence>
<dbReference type="Proteomes" id="UP000320806">
    <property type="component" value="Unassembled WGS sequence"/>
</dbReference>
<comment type="caution">
    <text evidence="6">The sequence shown here is derived from an EMBL/GenBank/DDBJ whole genome shotgun (WGS) entry which is preliminary data.</text>
</comment>